<sequence>MGNKCCSQTQTITQSQKEILFPIRQDSGIKSLGDSIQIGQIGELISKHCKLYQYQDGDGLLSPPPLSPKQQHVIVYLEPKVLVDEAIHYQADTLKGILSARSNEGHSDSPCSSTNRKDKPLKRKVQFREQSIQ</sequence>
<evidence type="ECO:0000256" key="1">
    <source>
        <dbReference type="SAM" id="MobiDB-lite"/>
    </source>
</evidence>
<dbReference type="OrthoDB" id="302829at2759"/>
<reference evidence="2" key="1">
    <citation type="submission" date="2021-01" db="EMBL/GenBank/DDBJ databases">
        <authorList>
            <consortium name="Genoscope - CEA"/>
            <person name="William W."/>
        </authorList>
    </citation>
    <scope>NUCLEOTIDE SEQUENCE</scope>
</reference>
<dbReference type="EMBL" id="CAJJDN010000113">
    <property type="protein sequence ID" value="CAD8117362.1"/>
    <property type="molecule type" value="Genomic_DNA"/>
</dbReference>
<dbReference type="AlphaFoldDB" id="A0A8S1QQ35"/>
<gene>
    <name evidence="2" type="ORF">PSON_ATCC_30995.1.T1130176</name>
</gene>
<organism evidence="2 3">
    <name type="scientific">Paramecium sonneborni</name>
    <dbReference type="NCBI Taxonomy" id="65129"/>
    <lineage>
        <taxon>Eukaryota</taxon>
        <taxon>Sar</taxon>
        <taxon>Alveolata</taxon>
        <taxon>Ciliophora</taxon>
        <taxon>Intramacronucleata</taxon>
        <taxon>Oligohymenophorea</taxon>
        <taxon>Peniculida</taxon>
        <taxon>Parameciidae</taxon>
        <taxon>Paramecium</taxon>
    </lineage>
</organism>
<dbReference type="Proteomes" id="UP000692954">
    <property type="component" value="Unassembled WGS sequence"/>
</dbReference>
<name>A0A8S1QQ35_9CILI</name>
<accession>A0A8S1QQ35</accession>
<keyword evidence="3" id="KW-1185">Reference proteome</keyword>
<evidence type="ECO:0000313" key="2">
    <source>
        <dbReference type="EMBL" id="CAD8117362.1"/>
    </source>
</evidence>
<evidence type="ECO:0000313" key="3">
    <source>
        <dbReference type="Proteomes" id="UP000692954"/>
    </source>
</evidence>
<proteinExistence type="predicted"/>
<comment type="caution">
    <text evidence="2">The sequence shown here is derived from an EMBL/GenBank/DDBJ whole genome shotgun (WGS) entry which is preliminary data.</text>
</comment>
<feature type="region of interest" description="Disordered" evidence="1">
    <location>
        <begin position="99"/>
        <end position="133"/>
    </location>
</feature>
<protein>
    <submittedName>
        <fullName evidence="2">Uncharacterized protein</fullName>
    </submittedName>
</protein>